<dbReference type="GO" id="GO:0003700">
    <property type="term" value="F:DNA-binding transcription factor activity"/>
    <property type="evidence" value="ECO:0007669"/>
    <property type="project" value="InterPro"/>
</dbReference>
<protein>
    <recommendedName>
        <fullName evidence="3">BZIP domain-containing protein</fullName>
    </recommendedName>
</protein>
<proteinExistence type="predicted"/>
<accession>A0AAD5LR09</accession>
<gene>
    <name evidence="4" type="ORF">P43SY_001455</name>
</gene>
<dbReference type="SMART" id="SM00338">
    <property type="entry name" value="BRLZ"/>
    <property type="match status" value="1"/>
</dbReference>
<dbReference type="EMBL" id="JAKCXM010000032">
    <property type="protein sequence ID" value="KAJ0406524.1"/>
    <property type="molecule type" value="Genomic_DNA"/>
</dbReference>
<feature type="compositionally biased region" description="Polar residues" evidence="2">
    <location>
        <begin position="71"/>
        <end position="80"/>
    </location>
</feature>
<evidence type="ECO:0000256" key="2">
    <source>
        <dbReference type="SAM" id="MobiDB-lite"/>
    </source>
</evidence>
<name>A0AAD5LR09_PYTIN</name>
<evidence type="ECO:0000259" key="3">
    <source>
        <dbReference type="PROSITE" id="PS50217"/>
    </source>
</evidence>
<comment type="caution">
    <text evidence="4">The sequence shown here is derived from an EMBL/GenBank/DDBJ whole genome shotgun (WGS) entry which is preliminary data.</text>
</comment>
<feature type="region of interest" description="Disordered" evidence="2">
    <location>
        <begin position="62"/>
        <end position="191"/>
    </location>
</feature>
<dbReference type="AlphaFoldDB" id="A0AAD5LR09"/>
<reference evidence="4" key="1">
    <citation type="submission" date="2021-12" db="EMBL/GenBank/DDBJ databases">
        <title>Prjna785345.</title>
        <authorList>
            <person name="Rujirawat T."/>
            <person name="Krajaejun T."/>
        </authorList>
    </citation>
    <scope>NUCLEOTIDE SEQUENCE</scope>
    <source>
        <strain evidence="4">Pi057C3</strain>
    </source>
</reference>
<keyword evidence="5" id="KW-1185">Reference proteome</keyword>
<feature type="coiled-coil region" evidence="1">
    <location>
        <begin position="269"/>
        <end position="296"/>
    </location>
</feature>
<feature type="compositionally biased region" description="Pro residues" evidence="2">
    <location>
        <begin position="30"/>
        <end position="39"/>
    </location>
</feature>
<organism evidence="4 5">
    <name type="scientific">Pythium insidiosum</name>
    <name type="common">Pythiosis disease agent</name>
    <dbReference type="NCBI Taxonomy" id="114742"/>
    <lineage>
        <taxon>Eukaryota</taxon>
        <taxon>Sar</taxon>
        <taxon>Stramenopiles</taxon>
        <taxon>Oomycota</taxon>
        <taxon>Peronosporomycetes</taxon>
        <taxon>Pythiales</taxon>
        <taxon>Pythiaceae</taxon>
        <taxon>Pythium</taxon>
    </lineage>
</organism>
<feature type="domain" description="BZIP" evidence="3">
    <location>
        <begin position="251"/>
        <end position="295"/>
    </location>
</feature>
<evidence type="ECO:0000313" key="5">
    <source>
        <dbReference type="Proteomes" id="UP001209570"/>
    </source>
</evidence>
<dbReference type="InterPro" id="IPR046347">
    <property type="entry name" value="bZIP_sf"/>
</dbReference>
<sequence length="474" mass="51575">MQNPNANSGGYGSFHANDADADLPTSLPSYMPPNPPPHHAQPQPQVLPYGFDLLGRAQLAQMGKPDELPSQFASASISTPGSAGGDGGGMPTSAKRQAPVGQWKTPPHFLYAAAPGGPAPQMPTGMNAAAPAMMRPPPQQLQPKSMGRPGRDSGQPSPSTGMRGMSFQDQPLPAAQSASSSGDEMKPMPTKEIGGISAAQFAASTGGLTMDATLLARVSGTDPSLMGSEEIKQIMRCPDLLSIYQKLQEEDDRRQRRLERNRASARVRREKKKNMVETYEGEVSKLENSLNLLRSHSFGAGQAQDLLSALADYTGGEHLRHALMSKEAKTDLMGRILGQHSRNTQAIRRANMENQVLLAAACENSELFSSLRTQLRLSDEQVRQLQSLAPRARDEARKLDAIAKCFSALRVHDWLYFPGIESLLHHTRNTMTHQQFQKFLTWTNDNRDVIESLQVIAAAAPGAENDLEFMFAED</sequence>
<dbReference type="Proteomes" id="UP001209570">
    <property type="component" value="Unassembled WGS sequence"/>
</dbReference>
<evidence type="ECO:0000256" key="1">
    <source>
        <dbReference type="SAM" id="Coils"/>
    </source>
</evidence>
<feature type="region of interest" description="Disordered" evidence="2">
    <location>
        <begin position="1"/>
        <end position="49"/>
    </location>
</feature>
<dbReference type="SUPFAM" id="SSF57959">
    <property type="entry name" value="Leucine zipper domain"/>
    <property type="match status" value="1"/>
</dbReference>
<keyword evidence="1" id="KW-0175">Coiled coil</keyword>
<dbReference type="Gene3D" id="1.20.5.170">
    <property type="match status" value="1"/>
</dbReference>
<evidence type="ECO:0000313" key="4">
    <source>
        <dbReference type="EMBL" id="KAJ0406524.1"/>
    </source>
</evidence>
<dbReference type="InterPro" id="IPR004827">
    <property type="entry name" value="bZIP"/>
</dbReference>
<dbReference type="PROSITE" id="PS50217">
    <property type="entry name" value="BZIP"/>
    <property type="match status" value="1"/>
</dbReference>